<dbReference type="EMBL" id="SSWH01000003">
    <property type="protein sequence ID" value="THJ67465.1"/>
    <property type="molecule type" value="Genomic_DNA"/>
</dbReference>
<dbReference type="Pfam" id="PF00582">
    <property type="entry name" value="Usp"/>
    <property type="match status" value="1"/>
</dbReference>
<dbReference type="AlphaFoldDB" id="A0A4S5E777"/>
<comment type="caution">
    <text evidence="3">The sequence shown here is derived from an EMBL/GenBank/DDBJ whole genome shotgun (WGS) entry which is preliminary data.</text>
</comment>
<dbReference type="OrthoDB" id="6174426at2"/>
<dbReference type="Proteomes" id="UP000305233">
    <property type="component" value="Unassembled WGS sequence"/>
</dbReference>
<evidence type="ECO:0000313" key="3">
    <source>
        <dbReference type="EMBL" id="THJ67465.1"/>
    </source>
</evidence>
<name>A0A4S5E777_9MICC</name>
<organism evidence="3 4">
    <name type="scientific">Arthrobacter echini</name>
    <dbReference type="NCBI Taxonomy" id="1529066"/>
    <lineage>
        <taxon>Bacteria</taxon>
        <taxon>Bacillati</taxon>
        <taxon>Actinomycetota</taxon>
        <taxon>Actinomycetes</taxon>
        <taxon>Micrococcales</taxon>
        <taxon>Micrococcaceae</taxon>
        <taxon>Arthrobacter</taxon>
    </lineage>
</organism>
<dbReference type="InterPro" id="IPR006016">
    <property type="entry name" value="UspA"/>
</dbReference>
<evidence type="ECO:0000313" key="4">
    <source>
        <dbReference type="Proteomes" id="UP000305233"/>
    </source>
</evidence>
<dbReference type="InterPro" id="IPR006015">
    <property type="entry name" value="Universal_stress_UspA"/>
</dbReference>
<dbReference type="PRINTS" id="PR01438">
    <property type="entry name" value="UNVRSLSTRESS"/>
</dbReference>
<dbReference type="Gene3D" id="3.40.50.620">
    <property type="entry name" value="HUPs"/>
    <property type="match status" value="1"/>
</dbReference>
<dbReference type="SUPFAM" id="SSF52402">
    <property type="entry name" value="Adenine nucleotide alpha hydrolases-like"/>
    <property type="match status" value="1"/>
</dbReference>
<keyword evidence="4" id="KW-1185">Reference proteome</keyword>
<dbReference type="InterPro" id="IPR014729">
    <property type="entry name" value="Rossmann-like_a/b/a_fold"/>
</dbReference>
<comment type="similarity">
    <text evidence="1">Belongs to the universal stress protein A family.</text>
</comment>
<evidence type="ECO:0000259" key="2">
    <source>
        <dbReference type="Pfam" id="PF00582"/>
    </source>
</evidence>
<dbReference type="PANTHER" id="PTHR46268:SF6">
    <property type="entry name" value="UNIVERSAL STRESS PROTEIN UP12"/>
    <property type="match status" value="1"/>
</dbReference>
<dbReference type="RefSeq" id="WP_136453403.1">
    <property type="nucleotide sequence ID" value="NZ_SSWH01000003.1"/>
</dbReference>
<reference evidence="3 4" key="1">
    <citation type="submission" date="2019-04" db="EMBL/GenBank/DDBJ databases">
        <authorList>
            <person name="Liu Q."/>
            <person name="Xin Y.-H."/>
        </authorList>
    </citation>
    <scope>NUCLEOTIDE SEQUENCE [LARGE SCALE GENOMIC DNA]</scope>
    <source>
        <strain evidence="3 4">AM23</strain>
    </source>
</reference>
<proteinExistence type="inferred from homology"/>
<accession>A0A4S5E777</accession>
<sequence>MTHVPASQVRTIVVGVDGSASSVAALQLAASLMPLAGEVIHAVAAWQQPFVLSPYTPMEWNYEEVSQRALDQALTDAFPDGGPAGLESRTVQGAPAPVLIEESKHASMVVVGSRGLGGFAGLLLGSVSSAVAERVSCPVLVSHGAPQIVEGQSVALPSTEASA</sequence>
<feature type="domain" description="UspA" evidence="2">
    <location>
        <begin position="10"/>
        <end position="142"/>
    </location>
</feature>
<protein>
    <submittedName>
        <fullName evidence="3">Universal stress protein</fullName>
    </submittedName>
</protein>
<dbReference type="PANTHER" id="PTHR46268">
    <property type="entry name" value="STRESS RESPONSE PROTEIN NHAX"/>
    <property type="match status" value="1"/>
</dbReference>
<gene>
    <name evidence="3" type="ORF">E8P82_05050</name>
</gene>
<evidence type="ECO:0000256" key="1">
    <source>
        <dbReference type="ARBA" id="ARBA00008791"/>
    </source>
</evidence>